<accession>M2NGP2</accession>
<gene>
    <name evidence="1" type="ORF">BAUCODRAFT_414935</name>
</gene>
<keyword evidence="2" id="KW-1185">Reference proteome</keyword>
<dbReference type="HOGENOM" id="CLU_3086860_0_0_1"/>
<dbReference type="RefSeq" id="XP_007674927.1">
    <property type="nucleotide sequence ID" value="XM_007676737.1"/>
</dbReference>
<dbReference type="GeneID" id="19114112"/>
<dbReference type="KEGG" id="bcom:BAUCODRAFT_414935"/>
<dbReference type="Proteomes" id="UP000011761">
    <property type="component" value="Unassembled WGS sequence"/>
</dbReference>
<dbReference type="EMBL" id="KB445553">
    <property type="protein sequence ID" value="EMC98170.1"/>
    <property type="molecule type" value="Genomic_DNA"/>
</dbReference>
<reference evidence="1 2" key="1">
    <citation type="journal article" date="2012" name="PLoS Pathog.">
        <title>Diverse lifestyles and strategies of plant pathogenesis encoded in the genomes of eighteen Dothideomycetes fungi.</title>
        <authorList>
            <person name="Ohm R.A."/>
            <person name="Feau N."/>
            <person name="Henrissat B."/>
            <person name="Schoch C.L."/>
            <person name="Horwitz B.A."/>
            <person name="Barry K.W."/>
            <person name="Condon B.J."/>
            <person name="Copeland A.C."/>
            <person name="Dhillon B."/>
            <person name="Glaser F."/>
            <person name="Hesse C.N."/>
            <person name="Kosti I."/>
            <person name="LaButti K."/>
            <person name="Lindquist E.A."/>
            <person name="Lucas S."/>
            <person name="Salamov A.A."/>
            <person name="Bradshaw R.E."/>
            <person name="Ciuffetti L."/>
            <person name="Hamelin R.C."/>
            <person name="Kema G.H.J."/>
            <person name="Lawrence C."/>
            <person name="Scott J.A."/>
            <person name="Spatafora J.W."/>
            <person name="Turgeon B.G."/>
            <person name="de Wit P.J.G.M."/>
            <person name="Zhong S."/>
            <person name="Goodwin S.B."/>
            <person name="Grigoriev I.V."/>
        </authorList>
    </citation>
    <scope>NUCLEOTIDE SEQUENCE [LARGE SCALE GENOMIC DNA]</scope>
    <source>
        <strain evidence="1 2">UAMH 10762</strain>
    </source>
</reference>
<name>M2NGP2_BAUPA</name>
<sequence>MDTCLAQDLHSNMVPVTGSATSHMLHHVQWREWETASRAIATSGNLRAPIPA</sequence>
<dbReference type="AlphaFoldDB" id="M2NGP2"/>
<organism evidence="1 2">
    <name type="scientific">Baudoinia panamericana (strain UAMH 10762)</name>
    <name type="common">Angels' share fungus</name>
    <name type="synonym">Baudoinia compniacensis (strain UAMH 10762)</name>
    <dbReference type="NCBI Taxonomy" id="717646"/>
    <lineage>
        <taxon>Eukaryota</taxon>
        <taxon>Fungi</taxon>
        <taxon>Dikarya</taxon>
        <taxon>Ascomycota</taxon>
        <taxon>Pezizomycotina</taxon>
        <taxon>Dothideomycetes</taxon>
        <taxon>Dothideomycetidae</taxon>
        <taxon>Mycosphaerellales</taxon>
        <taxon>Teratosphaeriaceae</taxon>
        <taxon>Baudoinia</taxon>
    </lineage>
</organism>
<proteinExistence type="predicted"/>
<evidence type="ECO:0000313" key="1">
    <source>
        <dbReference type="EMBL" id="EMC98170.1"/>
    </source>
</evidence>
<evidence type="ECO:0000313" key="2">
    <source>
        <dbReference type="Proteomes" id="UP000011761"/>
    </source>
</evidence>
<protein>
    <submittedName>
        <fullName evidence="1">Uncharacterized protein</fullName>
    </submittedName>
</protein>